<comment type="caution">
    <text evidence="3">The sequence shown here is derived from an EMBL/GenBank/DDBJ whole genome shotgun (WGS) entry which is preliminary data.</text>
</comment>
<dbReference type="InterPro" id="IPR036937">
    <property type="entry name" value="Adhesion_dom_fimbrial_sf"/>
</dbReference>
<accession>A0ABS0TQF2</accession>
<sequence>MKKWILLWLVGLWGISSTPALAFYLESEVTPGSGYNAYTLWIKDIDYNDPSPNPFLQCDPSIGSIDKCVLEIEYGDRWSHSQIKRMIDINHSGKTVKTMGGVWKYIVALTGGYLESPKHYSINMRVDCFRLLARVSYNRYVRVPGDVSQCRPPVVGPNVCSVQEANIALEHGMLAPGRVNGNIASGIFHVSCVTPLPITVISQDGVTNDIRLSPMSNFRSRIKVNDVDLAKGVEISATPAGTPVRITSELAGYDQTEMGHFQGSTVMVISFL</sequence>
<feature type="signal peptide" evidence="1">
    <location>
        <begin position="1"/>
        <end position="22"/>
    </location>
</feature>
<reference evidence="3 4" key="1">
    <citation type="submission" date="2020-12" db="EMBL/GenBank/DDBJ databases">
        <title>Enhanced detection system for hospital associated transmission using whole genome sequencing surveillance.</title>
        <authorList>
            <person name="Harrison L.H."/>
            <person name="Van Tyne D."/>
            <person name="Marsh J.W."/>
            <person name="Griffith M.P."/>
            <person name="Snyder D.J."/>
            <person name="Cooper V.S."/>
            <person name="Mustapha M."/>
        </authorList>
    </citation>
    <scope>NUCLEOTIDE SEQUENCE [LARGE SCALE GENOMIC DNA]</scope>
    <source>
        <strain evidence="3 4">SER00238</strain>
    </source>
</reference>
<keyword evidence="1" id="KW-0732">Signal</keyword>
<feature type="domain" description="Fimbrial adhesin MrpH C-terminal" evidence="2">
    <location>
        <begin position="160"/>
        <end position="269"/>
    </location>
</feature>
<organism evidence="3 4">
    <name type="scientific">Serratia proteamaculans</name>
    <dbReference type="NCBI Taxonomy" id="28151"/>
    <lineage>
        <taxon>Bacteria</taxon>
        <taxon>Pseudomonadati</taxon>
        <taxon>Pseudomonadota</taxon>
        <taxon>Gammaproteobacteria</taxon>
        <taxon>Enterobacterales</taxon>
        <taxon>Yersiniaceae</taxon>
        <taxon>Serratia</taxon>
    </lineage>
</organism>
<keyword evidence="4" id="KW-1185">Reference proteome</keyword>
<feature type="chain" id="PRO_5046542509" description="Fimbrial adhesin MrpH C-terminal domain-containing protein" evidence="1">
    <location>
        <begin position="23"/>
        <end position="272"/>
    </location>
</feature>
<evidence type="ECO:0000313" key="4">
    <source>
        <dbReference type="Proteomes" id="UP000639004"/>
    </source>
</evidence>
<gene>
    <name evidence="3" type="ORF">JEQ07_09255</name>
</gene>
<evidence type="ECO:0000259" key="2">
    <source>
        <dbReference type="Pfam" id="PF24223"/>
    </source>
</evidence>
<dbReference type="Proteomes" id="UP000639004">
    <property type="component" value="Unassembled WGS sequence"/>
</dbReference>
<dbReference type="RefSeq" id="WP_151416009.1">
    <property type="nucleotide sequence ID" value="NZ_CAMIQC010000005.1"/>
</dbReference>
<evidence type="ECO:0000256" key="1">
    <source>
        <dbReference type="SAM" id="SignalP"/>
    </source>
</evidence>
<protein>
    <recommendedName>
        <fullName evidence="2">Fimbrial adhesin MrpH C-terminal domain-containing protein</fullName>
    </recommendedName>
</protein>
<dbReference type="InterPro" id="IPR057010">
    <property type="entry name" value="MrpH_C"/>
</dbReference>
<dbReference type="Gene3D" id="2.60.40.1090">
    <property type="entry name" value="Fimbrial-type adhesion domain"/>
    <property type="match status" value="1"/>
</dbReference>
<proteinExistence type="predicted"/>
<evidence type="ECO:0000313" key="3">
    <source>
        <dbReference type="EMBL" id="MBI6180586.1"/>
    </source>
</evidence>
<name>A0ABS0TQF2_SERPR</name>
<dbReference type="Pfam" id="PF24223">
    <property type="entry name" value="MrpH_C"/>
    <property type="match status" value="1"/>
</dbReference>
<dbReference type="EMBL" id="JAEHSL010000005">
    <property type="protein sequence ID" value="MBI6180586.1"/>
    <property type="molecule type" value="Genomic_DNA"/>
</dbReference>